<dbReference type="Pfam" id="PF01588">
    <property type="entry name" value="tRNA_bind"/>
    <property type="match status" value="1"/>
</dbReference>
<keyword evidence="7" id="KW-0963">Cytoplasm</keyword>
<dbReference type="InterPro" id="IPR004532">
    <property type="entry name" value="Phe-tRNA-ligase_IIc_bsu_bact"/>
</dbReference>
<keyword evidence="12" id="KW-0067">ATP-binding</keyword>
<dbReference type="SMART" id="SM00874">
    <property type="entry name" value="B5"/>
    <property type="match status" value="1"/>
</dbReference>
<comment type="subcellular location">
    <subcellularLocation>
        <location evidence="2">Cytoplasm</location>
    </subcellularLocation>
</comment>
<evidence type="ECO:0000256" key="11">
    <source>
        <dbReference type="ARBA" id="ARBA00022741"/>
    </source>
</evidence>
<dbReference type="Pfam" id="PF17759">
    <property type="entry name" value="tRNA_synthFbeta"/>
    <property type="match status" value="1"/>
</dbReference>
<evidence type="ECO:0000256" key="8">
    <source>
        <dbReference type="ARBA" id="ARBA00022555"/>
    </source>
</evidence>
<dbReference type="InterPro" id="IPR045864">
    <property type="entry name" value="aa-tRNA-synth_II/BPL/LPL"/>
</dbReference>
<evidence type="ECO:0000256" key="9">
    <source>
        <dbReference type="ARBA" id="ARBA00022598"/>
    </source>
</evidence>
<dbReference type="PROSITE" id="PS50886">
    <property type="entry name" value="TRBD"/>
    <property type="match status" value="1"/>
</dbReference>
<name>A0A381TXV8_9ZZZZ</name>
<dbReference type="Gene3D" id="3.30.930.10">
    <property type="entry name" value="Bira Bifunctional Protein, Domain 2"/>
    <property type="match status" value="1"/>
</dbReference>
<dbReference type="InterPro" id="IPR005147">
    <property type="entry name" value="tRNA_synthase_B5-dom"/>
</dbReference>
<dbReference type="FunFam" id="3.30.70.380:FF:000001">
    <property type="entry name" value="Phenylalanine--tRNA ligase beta subunit"/>
    <property type="match status" value="1"/>
</dbReference>
<comment type="similarity">
    <text evidence="3">Belongs to the phenylalanyl-tRNA synthetase beta subunit family. Type 1 subfamily.</text>
</comment>
<dbReference type="SUPFAM" id="SSF46955">
    <property type="entry name" value="Putative DNA-binding domain"/>
    <property type="match status" value="1"/>
</dbReference>
<evidence type="ECO:0000256" key="1">
    <source>
        <dbReference type="ARBA" id="ARBA00001946"/>
    </source>
</evidence>
<dbReference type="Pfam" id="PF03147">
    <property type="entry name" value="FDX-ACB"/>
    <property type="match status" value="1"/>
</dbReference>
<evidence type="ECO:0000259" key="20">
    <source>
        <dbReference type="PROSITE" id="PS51447"/>
    </source>
</evidence>
<evidence type="ECO:0000313" key="22">
    <source>
        <dbReference type="EMBL" id="SVA20644.1"/>
    </source>
</evidence>
<dbReference type="FunFam" id="3.50.40.10:FF:000001">
    <property type="entry name" value="Phenylalanine--tRNA ligase beta subunit"/>
    <property type="match status" value="1"/>
</dbReference>
<dbReference type="NCBIfam" id="TIGR00472">
    <property type="entry name" value="pheT_bact"/>
    <property type="match status" value="1"/>
</dbReference>
<keyword evidence="9" id="KW-0436">Ligase</keyword>
<evidence type="ECO:0000256" key="13">
    <source>
        <dbReference type="ARBA" id="ARBA00022842"/>
    </source>
</evidence>
<dbReference type="GO" id="GO:0009328">
    <property type="term" value="C:phenylalanine-tRNA ligase complex"/>
    <property type="evidence" value="ECO:0007669"/>
    <property type="project" value="TreeGrafter"/>
</dbReference>
<organism evidence="22">
    <name type="scientific">marine metagenome</name>
    <dbReference type="NCBI Taxonomy" id="408172"/>
    <lineage>
        <taxon>unclassified sequences</taxon>
        <taxon>metagenomes</taxon>
        <taxon>ecological metagenomes</taxon>
    </lineage>
</organism>
<dbReference type="GO" id="GO:0000049">
    <property type="term" value="F:tRNA binding"/>
    <property type="evidence" value="ECO:0007669"/>
    <property type="project" value="UniProtKB-KW"/>
</dbReference>
<dbReference type="GO" id="GO:0004826">
    <property type="term" value="F:phenylalanine-tRNA ligase activity"/>
    <property type="evidence" value="ECO:0007669"/>
    <property type="project" value="UniProtKB-EC"/>
</dbReference>
<dbReference type="Gene3D" id="3.50.40.10">
    <property type="entry name" value="Phenylalanyl-trna Synthetase, Chain B, domain 3"/>
    <property type="match status" value="1"/>
</dbReference>
<evidence type="ECO:0000256" key="16">
    <source>
        <dbReference type="ARBA" id="ARBA00023146"/>
    </source>
</evidence>
<comment type="catalytic activity">
    <reaction evidence="18">
        <text>tRNA(Phe) + L-phenylalanine + ATP = L-phenylalanyl-tRNA(Phe) + AMP + diphosphate + H(+)</text>
        <dbReference type="Rhea" id="RHEA:19413"/>
        <dbReference type="Rhea" id="RHEA-COMP:9668"/>
        <dbReference type="Rhea" id="RHEA-COMP:9699"/>
        <dbReference type="ChEBI" id="CHEBI:15378"/>
        <dbReference type="ChEBI" id="CHEBI:30616"/>
        <dbReference type="ChEBI" id="CHEBI:33019"/>
        <dbReference type="ChEBI" id="CHEBI:58095"/>
        <dbReference type="ChEBI" id="CHEBI:78442"/>
        <dbReference type="ChEBI" id="CHEBI:78531"/>
        <dbReference type="ChEBI" id="CHEBI:456215"/>
        <dbReference type="EC" id="6.1.1.20"/>
    </reaction>
</comment>
<evidence type="ECO:0000259" key="21">
    <source>
        <dbReference type="PROSITE" id="PS51483"/>
    </source>
</evidence>
<dbReference type="InterPro" id="IPR002547">
    <property type="entry name" value="tRNA-bd_dom"/>
</dbReference>
<evidence type="ECO:0000256" key="4">
    <source>
        <dbReference type="ARBA" id="ARBA00011209"/>
    </source>
</evidence>
<evidence type="ECO:0000256" key="14">
    <source>
        <dbReference type="ARBA" id="ARBA00022884"/>
    </source>
</evidence>
<evidence type="ECO:0000256" key="3">
    <source>
        <dbReference type="ARBA" id="ARBA00008653"/>
    </source>
</evidence>
<dbReference type="GO" id="GO:0005524">
    <property type="term" value="F:ATP binding"/>
    <property type="evidence" value="ECO:0007669"/>
    <property type="project" value="UniProtKB-KW"/>
</dbReference>
<evidence type="ECO:0000256" key="6">
    <source>
        <dbReference type="ARBA" id="ARBA00017032"/>
    </source>
</evidence>
<dbReference type="InterPro" id="IPR036690">
    <property type="entry name" value="Fdx_antiC-bd_sf"/>
</dbReference>
<dbReference type="InterPro" id="IPR009061">
    <property type="entry name" value="DNA-bd_dom_put_sf"/>
</dbReference>
<dbReference type="HAMAP" id="MF_00283">
    <property type="entry name" value="Phe_tRNA_synth_beta1"/>
    <property type="match status" value="1"/>
</dbReference>
<keyword evidence="10" id="KW-0479">Metal-binding</keyword>
<keyword evidence="11" id="KW-0547">Nucleotide-binding</keyword>
<dbReference type="SMART" id="SM00896">
    <property type="entry name" value="FDX-ACB"/>
    <property type="match status" value="1"/>
</dbReference>
<evidence type="ECO:0000256" key="5">
    <source>
        <dbReference type="ARBA" id="ARBA00012814"/>
    </source>
</evidence>
<evidence type="ECO:0000256" key="15">
    <source>
        <dbReference type="ARBA" id="ARBA00022917"/>
    </source>
</evidence>
<keyword evidence="13" id="KW-0460">Magnesium</keyword>
<dbReference type="PROSITE" id="PS51483">
    <property type="entry name" value="B5"/>
    <property type="match status" value="1"/>
</dbReference>
<dbReference type="InterPro" id="IPR012340">
    <property type="entry name" value="NA-bd_OB-fold"/>
</dbReference>
<dbReference type="AlphaFoldDB" id="A0A381TXV8"/>
<dbReference type="FunFam" id="3.30.56.10:FF:000002">
    <property type="entry name" value="Phenylalanine--tRNA ligase beta subunit"/>
    <property type="match status" value="1"/>
</dbReference>
<dbReference type="SUPFAM" id="SSF54991">
    <property type="entry name" value="Anticodon-binding domain of PheRS"/>
    <property type="match status" value="1"/>
</dbReference>
<dbReference type="PANTHER" id="PTHR10947">
    <property type="entry name" value="PHENYLALANYL-TRNA SYNTHETASE BETA CHAIN AND LEUCINE-RICH REPEAT-CONTAINING PROTEIN 47"/>
    <property type="match status" value="1"/>
</dbReference>
<keyword evidence="15" id="KW-0648">Protein biosynthesis</keyword>
<dbReference type="Pfam" id="PF03484">
    <property type="entry name" value="B5"/>
    <property type="match status" value="1"/>
</dbReference>
<dbReference type="Gene3D" id="3.30.70.380">
    <property type="entry name" value="Ferrodoxin-fold anticodon-binding domain"/>
    <property type="match status" value="1"/>
</dbReference>
<dbReference type="Gene3D" id="2.40.50.140">
    <property type="entry name" value="Nucleic acid-binding proteins"/>
    <property type="match status" value="1"/>
</dbReference>
<dbReference type="PROSITE" id="PS51447">
    <property type="entry name" value="FDX_ACB"/>
    <property type="match status" value="1"/>
</dbReference>
<comment type="subunit">
    <text evidence="4">Tetramer of two alpha and two beta subunits.</text>
</comment>
<evidence type="ECO:0000256" key="10">
    <source>
        <dbReference type="ARBA" id="ARBA00022723"/>
    </source>
</evidence>
<feature type="domain" description="B5" evidence="21">
    <location>
        <begin position="404"/>
        <end position="479"/>
    </location>
</feature>
<dbReference type="GO" id="GO:0000287">
    <property type="term" value="F:magnesium ion binding"/>
    <property type="evidence" value="ECO:0007669"/>
    <property type="project" value="InterPro"/>
</dbReference>
<feature type="domain" description="TRNA-binding" evidence="19">
    <location>
        <begin position="39"/>
        <end position="151"/>
    </location>
</feature>
<dbReference type="InterPro" id="IPR045060">
    <property type="entry name" value="Phe-tRNA-ligase_IIc_bsu"/>
</dbReference>
<sequence length="796" mass="88321">MIISLNWLREWIKVDLDLPHLSDLLTTAGLEVSSISRVPEFSNKIRVAEIVSTTHLPGNNNLKICQVDVGQRRNVDIVCGASNVEVGCRVVAAMPGSSLPGGNSIRVVDFNGQKSRGMLCSADDLNLDYSADNSAGVLVLDSTAPTGNTLNDYLQVDDHIIDIDLTPNRGDCLSVQGIARELHALTGEKLIGPALKSVKATSKHIVQLEIQAPNDAPRYVGRVIDGIVSQSKTPDWMRERLRRCGLRSISTVVDITNYVMLELGQPLHAFDLKEIKEKIVVRRSRKGETLDLLDGKSIRLTPETLMIADVDKCIGMAGIMGGMSSGIDGQTTSIMLEAAYFRPGTIARKAREYGIQSEASFRFERKIDPAHQRTAIERATQLISAFVGGNPGPVFQEASESHMTTPIPITLRRSRLIKVLGHTIPDKRVKLILESLGMRVRILKSGWKVRPPSWRTDIEEEHDLVEEVVRVYGYDNVPTRDPKSVVAYTPDRESSLTTDRLTDFLIDNDYQEIMTYSFVDPLIQKLVDPDSQGITLENPIASNMSVMRTSLWPGLLQALAVNYRRQWRRIRLFEAGNVFHGNINNRSEIKRIAGVVTGGASRRGWDSHVRAIDFYDVKGDVEGIFRLAAKAVKTEFKPALHPALHPGQSARITHGSQVVGWLGQLHPEIMKAFDLEQAVFIFELDAQCIAVRDLPAYSPTPKFPSVNRDLSITVDIATPADEVREVILESGGTILNSIELFDVYQGAEIEKDKKSLSYGLTLKGTSRNLTEQDIEKVMEEILDSLKKKLGSKLRNK</sequence>
<accession>A0A381TXV8</accession>
<evidence type="ECO:0000259" key="19">
    <source>
        <dbReference type="PROSITE" id="PS50886"/>
    </source>
</evidence>
<dbReference type="SUPFAM" id="SSF56037">
    <property type="entry name" value="PheT/TilS domain"/>
    <property type="match status" value="1"/>
</dbReference>
<dbReference type="EMBL" id="UINC01005333">
    <property type="protein sequence ID" value="SVA20644.1"/>
    <property type="molecule type" value="Genomic_DNA"/>
</dbReference>
<evidence type="ECO:0000256" key="17">
    <source>
        <dbReference type="ARBA" id="ARBA00033189"/>
    </source>
</evidence>
<dbReference type="CDD" id="cd02796">
    <property type="entry name" value="tRNA_bind_bactPheRS"/>
    <property type="match status" value="1"/>
</dbReference>
<dbReference type="CDD" id="cd00769">
    <property type="entry name" value="PheRS_beta_core"/>
    <property type="match status" value="1"/>
</dbReference>
<proteinExistence type="inferred from homology"/>
<dbReference type="GO" id="GO:0006432">
    <property type="term" value="P:phenylalanyl-tRNA aminoacylation"/>
    <property type="evidence" value="ECO:0007669"/>
    <property type="project" value="InterPro"/>
</dbReference>
<feature type="domain" description="FDX-ACB" evidence="20">
    <location>
        <begin position="701"/>
        <end position="794"/>
    </location>
</feature>
<gene>
    <name evidence="22" type="ORF">METZ01_LOCUS73498</name>
</gene>
<comment type="cofactor">
    <cofactor evidence="1">
        <name>Mg(2+)</name>
        <dbReference type="ChEBI" id="CHEBI:18420"/>
    </cofactor>
</comment>
<evidence type="ECO:0000256" key="2">
    <source>
        <dbReference type="ARBA" id="ARBA00004496"/>
    </source>
</evidence>
<dbReference type="SUPFAM" id="SSF55681">
    <property type="entry name" value="Class II aaRS and biotin synthetases"/>
    <property type="match status" value="1"/>
</dbReference>
<dbReference type="InterPro" id="IPR005121">
    <property type="entry name" value="Fdx_antiC-bd"/>
</dbReference>
<dbReference type="FunFam" id="3.30.930.10:FF:000022">
    <property type="entry name" value="Phenylalanine--tRNA ligase beta subunit"/>
    <property type="match status" value="1"/>
</dbReference>
<dbReference type="Pfam" id="PF03483">
    <property type="entry name" value="B3_4"/>
    <property type="match status" value="1"/>
</dbReference>
<dbReference type="Gene3D" id="3.30.56.10">
    <property type="match status" value="2"/>
</dbReference>
<keyword evidence="14" id="KW-0694">RNA-binding</keyword>
<evidence type="ECO:0000256" key="7">
    <source>
        <dbReference type="ARBA" id="ARBA00022490"/>
    </source>
</evidence>
<evidence type="ECO:0000256" key="18">
    <source>
        <dbReference type="ARBA" id="ARBA00049255"/>
    </source>
</evidence>
<keyword evidence="16" id="KW-0030">Aminoacyl-tRNA synthetase</keyword>
<protein>
    <recommendedName>
        <fullName evidence="6">Phenylalanine--tRNA ligase beta subunit</fullName>
        <ecNumber evidence="5">6.1.1.20</ecNumber>
    </recommendedName>
    <alternativeName>
        <fullName evidence="17">Phenylalanyl-tRNA synthetase beta subunit</fullName>
    </alternativeName>
</protein>
<dbReference type="InterPro" id="IPR041616">
    <property type="entry name" value="PheRS_beta_core"/>
</dbReference>
<reference evidence="22" key="1">
    <citation type="submission" date="2018-05" db="EMBL/GenBank/DDBJ databases">
        <authorList>
            <person name="Lanie J.A."/>
            <person name="Ng W.-L."/>
            <person name="Kazmierczak K.M."/>
            <person name="Andrzejewski T.M."/>
            <person name="Davidsen T.M."/>
            <person name="Wayne K.J."/>
            <person name="Tettelin H."/>
            <person name="Glass J.I."/>
            <person name="Rusch D."/>
            <person name="Podicherti R."/>
            <person name="Tsui H.-C.T."/>
            <person name="Winkler M.E."/>
        </authorList>
    </citation>
    <scope>NUCLEOTIDE SEQUENCE</scope>
</reference>
<dbReference type="SUPFAM" id="SSF50249">
    <property type="entry name" value="Nucleic acid-binding proteins"/>
    <property type="match status" value="1"/>
</dbReference>
<dbReference type="SMART" id="SM00873">
    <property type="entry name" value="B3_4"/>
    <property type="match status" value="1"/>
</dbReference>
<dbReference type="PANTHER" id="PTHR10947:SF0">
    <property type="entry name" value="PHENYLALANINE--TRNA LIGASE BETA SUBUNIT"/>
    <property type="match status" value="1"/>
</dbReference>
<dbReference type="InterPro" id="IPR005146">
    <property type="entry name" value="B3/B4_tRNA-bd"/>
</dbReference>
<dbReference type="InterPro" id="IPR020825">
    <property type="entry name" value="Phe-tRNA_synthase-like_B3/B4"/>
</dbReference>
<evidence type="ECO:0000256" key="12">
    <source>
        <dbReference type="ARBA" id="ARBA00022840"/>
    </source>
</evidence>
<keyword evidence="8" id="KW-0820">tRNA-binding</keyword>
<dbReference type="EC" id="6.1.1.20" evidence="5"/>
<dbReference type="InterPro" id="IPR033714">
    <property type="entry name" value="tRNA_bind_bactPheRS"/>
</dbReference>